<evidence type="ECO:0000256" key="2">
    <source>
        <dbReference type="SAM" id="MobiDB-lite"/>
    </source>
</evidence>
<dbReference type="AlphaFoldDB" id="A0AAV6V6I4"/>
<feature type="region of interest" description="Disordered" evidence="2">
    <location>
        <begin position="256"/>
        <end position="286"/>
    </location>
</feature>
<accession>A0AAV6V6I4</accession>
<feature type="compositionally biased region" description="Polar residues" evidence="2">
    <location>
        <begin position="88"/>
        <end position="106"/>
    </location>
</feature>
<feature type="region of interest" description="Disordered" evidence="2">
    <location>
        <begin position="321"/>
        <end position="358"/>
    </location>
</feature>
<evidence type="ECO:0000313" key="3">
    <source>
        <dbReference type="EMBL" id="KAG8192325.1"/>
    </source>
</evidence>
<evidence type="ECO:0000256" key="1">
    <source>
        <dbReference type="SAM" id="Coils"/>
    </source>
</evidence>
<evidence type="ECO:0000313" key="4">
    <source>
        <dbReference type="Proteomes" id="UP000827092"/>
    </source>
</evidence>
<keyword evidence="1" id="KW-0175">Coiled coil</keyword>
<dbReference type="Proteomes" id="UP000827092">
    <property type="component" value="Unassembled WGS sequence"/>
</dbReference>
<proteinExistence type="predicted"/>
<sequence>MDITEKNIGHVSEISNNGSEILDQNDKASSLTISSQRPDSQNLSSNKQDSSDHTSNDNLPSVSTSDQLDSNDNLHASGNSDGADLSSIKPNVSTSDQSDSNDNLHANGNPDGVDLFSIKSTISVSDKSDNECAGILIVNDKVNNPDELCDTPESLVFPSGKFGSYTNSNSKPQESEAPKANTGSGVISNDKPENGTFSTGNPVNCDFSSDEPWNENFPKRKSRSSGFFSENIWGSNYSSDNPVSCDFSSDDFSGVEVENAEDSSNQHLSDDSSSQEISDTGFLNGKPETFGFSSNKPWSADFSSDKTVIPVSLDFSNETPVFSKHSNSSLDANSDTSSAMTETSNKLGANSNLLNGNSCSTTKESMTTNMPYEELDKAEALNNCFENPIRSSKDFYTESFAIETSEIPSYLIETSGVLGNDPSKCKTEKEINDIYISSCKYPDYESREKVDHEIEVNADRNWKIEKCHQSTVFVLKRADENAQYKFQCIYFNKGTKLDELFKNRSHDELNVSQGEILECIDSMKEDQLNFIEPPVESNDQSGFLEDRMGTSENEVAIGDGKIEKCSQSTVFVLKRRDENAQYKFKCIYFNKRSKLDDIFKNGSNVDLNDSQDEILEYIDSMKDQLNFIEDPAESNDQSGFLENRMGPLEMIDEDLVDNELVHKKAKEQIIFYVDKMLNDEFGTMAKSKENLDLTHWDSKLRENEMVENAGWDDVKNVLIYDQIFSNKLGVNLENELIGSKVQDISGYLSSTETNINDSVNETTNTRIELNTFSIPQKMLNCVKIVGETIFSVMLGVLGYVFHRTKSLASTECATNQTIPVTDVEEFQSETNATFGPSTSLTNSNTVTSESLKMKTRITNFSTLFQHLSATVGTDLTAERVMKDINSQVVMDIYNGFHELRIVDYGSLDLMSKCIKGCIVTLQRTLTHSDPIVLKASELLRKKTHTLEEMRKMNEDLKELTSDAEAHLHSIDRALTGLEDYTDDFMYYKNAISKELVEFLQEDFPEIFK</sequence>
<feature type="compositionally biased region" description="Low complexity" evidence="2">
    <location>
        <begin position="344"/>
        <end position="358"/>
    </location>
</feature>
<feature type="compositionally biased region" description="Low complexity" evidence="2">
    <location>
        <begin position="262"/>
        <end position="274"/>
    </location>
</feature>
<feature type="compositionally biased region" description="Polar residues" evidence="2">
    <location>
        <begin position="27"/>
        <end position="48"/>
    </location>
</feature>
<name>A0AAV6V6I4_9ARAC</name>
<feature type="region of interest" description="Disordered" evidence="2">
    <location>
        <begin position="1"/>
        <end position="112"/>
    </location>
</feature>
<dbReference type="EMBL" id="JAFNEN010000141">
    <property type="protein sequence ID" value="KAG8192325.1"/>
    <property type="molecule type" value="Genomic_DNA"/>
</dbReference>
<feature type="compositionally biased region" description="Polar residues" evidence="2">
    <location>
        <begin position="321"/>
        <end position="343"/>
    </location>
</feature>
<gene>
    <name evidence="3" type="ORF">JTE90_002145</name>
</gene>
<feature type="compositionally biased region" description="Polar residues" evidence="2">
    <location>
        <begin position="56"/>
        <end position="80"/>
    </location>
</feature>
<feature type="region of interest" description="Disordered" evidence="2">
    <location>
        <begin position="165"/>
        <end position="224"/>
    </location>
</feature>
<reference evidence="3 4" key="1">
    <citation type="journal article" date="2022" name="Nat. Ecol. Evol.">
        <title>A masculinizing supergene underlies an exaggerated male reproductive morph in a spider.</title>
        <authorList>
            <person name="Hendrickx F."/>
            <person name="De Corte Z."/>
            <person name="Sonet G."/>
            <person name="Van Belleghem S.M."/>
            <person name="Kostlbacher S."/>
            <person name="Vangestel C."/>
        </authorList>
    </citation>
    <scope>NUCLEOTIDE SEQUENCE [LARGE SCALE GENOMIC DNA]</scope>
    <source>
        <strain evidence="3">W744_W776</strain>
    </source>
</reference>
<comment type="caution">
    <text evidence="3">The sequence shown here is derived from an EMBL/GenBank/DDBJ whole genome shotgun (WGS) entry which is preliminary data.</text>
</comment>
<keyword evidence="4" id="KW-1185">Reference proteome</keyword>
<organism evidence="3 4">
    <name type="scientific">Oedothorax gibbosus</name>
    <dbReference type="NCBI Taxonomy" id="931172"/>
    <lineage>
        <taxon>Eukaryota</taxon>
        <taxon>Metazoa</taxon>
        <taxon>Ecdysozoa</taxon>
        <taxon>Arthropoda</taxon>
        <taxon>Chelicerata</taxon>
        <taxon>Arachnida</taxon>
        <taxon>Araneae</taxon>
        <taxon>Araneomorphae</taxon>
        <taxon>Entelegynae</taxon>
        <taxon>Araneoidea</taxon>
        <taxon>Linyphiidae</taxon>
        <taxon>Erigoninae</taxon>
        <taxon>Oedothorax</taxon>
    </lineage>
</organism>
<protein>
    <submittedName>
        <fullName evidence="3">Uncharacterized protein</fullName>
    </submittedName>
</protein>
<feature type="coiled-coil region" evidence="1">
    <location>
        <begin position="939"/>
        <end position="966"/>
    </location>
</feature>